<keyword evidence="4" id="KW-0862">Zinc</keyword>
<dbReference type="Proteomes" id="UP000887567">
    <property type="component" value="Unplaced"/>
</dbReference>
<dbReference type="RefSeq" id="XP_020903929.1">
    <property type="nucleotide sequence ID" value="XM_021048270.2"/>
</dbReference>
<dbReference type="GeneID" id="110242310"/>
<evidence type="ECO:0000256" key="1">
    <source>
        <dbReference type="ARBA" id="ARBA00004123"/>
    </source>
</evidence>
<dbReference type="InterPro" id="IPR011011">
    <property type="entry name" value="Znf_FYVE_PHD"/>
</dbReference>
<feature type="compositionally biased region" description="Low complexity" evidence="6">
    <location>
        <begin position="82"/>
        <end position="98"/>
    </location>
</feature>
<keyword evidence="3" id="KW-0863">Zinc-finger</keyword>
<organism evidence="8 9">
    <name type="scientific">Exaiptasia diaphana</name>
    <name type="common">Tropical sea anemone</name>
    <name type="synonym">Aiptasia pulchella</name>
    <dbReference type="NCBI Taxonomy" id="2652724"/>
    <lineage>
        <taxon>Eukaryota</taxon>
        <taxon>Metazoa</taxon>
        <taxon>Cnidaria</taxon>
        <taxon>Anthozoa</taxon>
        <taxon>Hexacorallia</taxon>
        <taxon>Actiniaria</taxon>
        <taxon>Aiptasiidae</taxon>
        <taxon>Exaiptasia</taxon>
    </lineage>
</organism>
<dbReference type="CDD" id="cd15546">
    <property type="entry name" value="PHD_PHF13_like"/>
    <property type="match status" value="1"/>
</dbReference>
<dbReference type="AlphaFoldDB" id="A0A913XG80"/>
<keyword evidence="5" id="KW-0539">Nucleus</keyword>
<dbReference type="GO" id="GO:0005634">
    <property type="term" value="C:nucleus"/>
    <property type="evidence" value="ECO:0007669"/>
    <property type="project" value="UniProtKB-SubCell"/>
</dbReference>
<keyword evidence="9" id="KW-1185">Reference proteome</keyword>
<dbReference type="GO" id="GO:0008270">
    <property type="term" value="F:zinc ion binding"/>
    <property type="evidence" value="ECO:0007669"/>
    <property type="project" value="UniProtKB-KW"/>
</dbReference>
<dbReference type="OMA" id="RPMIECT"/>
<dbReference type="PANTHER" id="PTHR14571:SF9">
    <property type="entry name" value="HISTONE-LYSINE N-METHYLTRANSFERASE SET-26-RELATED"/>
    <property type="match status" value="1"/>
</dbReference>
<evidence type="ECO:0000259" key="7">
    <source>
        <dbReference type="SMART" id="SM00249"/>
    </source>
</evidence>
<evidence type="ECO:0000256" key="2">
    <source>
        <dbReference type="ARBA" id="ARBA00022723"/>
    </source>
</evidence>
<dbReference type="Gene3D" id="3.30.40.10">
    <property type="entry name" value="Zinc/RING finger domain, C3HC4 (zinc finger)"/>
    <property type="match status" value="1"/>
</dbReference>
<feature type="region of interest" description="Disordered" evidence="6">
    <location>
        <begin position="77"/>
        <end position="113"/>
    </location>
</feature>
<keyword evidence="2" id="KW-0479">Metal-binding</keyword>
<feature type="domain" description="Zinc finger PHD-type" evidence="7">
    <location>
        <begin position="134"/>
        <end position="178"/>
    </location>
</feature>
<proteinExistence type="predicted"/>
<sequence length="203" mass="23256">MALAWGPQCHRLVLIKLELKRRTGCQKWLSLEGDSLKHSARSTMEYYPEPKKKRTLEDFNTFCSLILAYEARQEELKRKSKSSNSEDSVSSSTDSAYSEIASSPASSRGDREERLLDDVDEEYDSDDEAWDVTTCYCSKPFAGRPMIECSECLTWIHLSCAKIRRSNVPDTFVCQKCKDAKHTIRRSNRVRTTHSKGRQGTEL</sequence>
<dbReference type="KEGG" id="epa:110242310"/>
<name>A0A913XG80_EXADI</name>
<evidence type="ECO:0000256" key="3">
    <source>
        <dbReference type="ARBA" id="ARBA00022771"/>
    </source>
</evidence>
<reference evidence="8" key="1">
    <citation type="submission" date="2022-11" db="UniProtKB">
        <authorList>
            <consortium name="EnsemblMetazoa"/>
        </authorList>
    </citation>
    <scope>IDENTIFICATION</scope>
</reference>
<evidence type="ECO:0000256" key="4">
    <source>
        <dbReference type="ARBA" id="ARBA00022833"/>
    </source>
</evidence>
<dbReference type="SMART" id="SM00249">
    <property type="entry name" value="PHD"/>
    <property type="match status" value="1"/>
</dbReference>
<evidence type="ECO:0000256" key="5">
    <source>
        <dbReference type="ARBA" id="ARBA00023242"/>
    </source>
</evidence>
<dbReference type="SUPFAM" id="SSF57903">
    <property type="entry name" value="FYVE/PHD zinc finger"/>
    <property type="match status" value="1"/>
</dbReference>
<dbReference type="EnsemblMetazoa" id="XM_021048270.2">
    <property type="protein sequence ID" value="XP_020903929.1"/>
    <property type="gene ID" value="LOC110242310"/>
</dbReference>
<dbReference type="InterPro" id="IPR013083">
    <property type="entry name" value="Znf_RING/FYVE/PHD"/>
</dbReference>
<dbReference type="PANTHER" id="PTHR14571">
    <property type="entry name" value="HISTONE-LYSINE N-METHYLTRANSFERASE SET-26-RELATED"/>
    <property type="match status" value="1"/>
</dbReference>
<dbReference type="InterPro" id="IPR019787">
    <property type="entry name" value="Znf_PHD-finger"/>
</dbReference>
<protein>
    <recommendedName>
        <fullName evidence="7">Zinc finger PHD-type domain-containing protein</fullName>
    </recommendedName>
</protein>
<dbReference type="OrthoDB" id="79252at2759"/>
<dbReference type="Pfam" id="PF13831">
    <property type="entry name" value="PHD_2"/>
    <property type="match status" value="1"/>
</dbReference>
<evidence type="ECO:0000313" key="9">
    <source>
        <dbReference type="Proteomes" id="UP000887567"/>
    </source>
</evidence>
<comment type="subcellular location">
    <subcellularLocation>
        <location evidence="1">Nucleus</location>
    </subcellularLocation>
</comment>
<evidence type="ECO:0000256" key="6">
    <source>
        <dbReference type="SAM" id="MobiDB-lite"/>
    </source>
</evidence>
<accession>A0A913XG80</accession>
<dbReference type="InterPro" id="IPR001965">
    <property type="entry name" value="Znf_PHD"/>
</dbReference>
<evidence type="ECO:0000313" key="8">
    <source>
        <dbReference type="EnsemblMetazoa" id="XP_020903929.1"/>
    </source>
</evidence>